<dbReference type="GO" id="GO:1904680">
    <property type="term" value="F:peptide transmembrane transporter activity"/>
    <property type="evidence" value="ECO:0007669"/>
    <property type="project" value="TreeGrafter"/>
</dbReference>
<organism evidence="6 7">
    <name type="scientific">Rhodovulum kholense</name>
    <dbReference type="NCBI Taxonomy" id="453584"/>
    <lineage>
        <taxon>Bacteria</taxon>
        <taxon>Pseudomonadati</taxon>
        <taxon>Pseudomonadota</taxon>
        <taxon>Alphaproteobacteria</taxon>
        <taxon>Rhodobacterales</taxon>
        <taxon>Paracoccaceae</taxon>
        <taxon>Rhodovulum</taxon>
    </lineage>
</organism>
<evidence type="ECO:0000313" key="6">
    <source>
        <dbReference type="EMBL" id="PTW52127.1"/>
    </source>
</evidence>
<comment type="similarity">
    <text evidence="2">Belongs to the bacterial solute-binding protein 5 family.</text>
</comment>
<dbReference type="Pfam" id="PF00496">
    <property type="entry name" value="SBP_bac_5"/>
    <property type="match status" value="1"/>
</dbReference>
<name>A0A8E3ASF8_9RHOB</name>
<dbReference type="Gene3D" id="3.40.190.10">
    <property type="entry name" value="Periplasmic binding protein-like II"/>
    <property type="match status" value="1"/>
</dbReference>
<dbReference type="RefSeq" id="WP_108023449.1">
    <property type="nucleotide sequence ID" value="NZ_QAYC01000001.1"/>
</dbReference>
<evidence type="ECO:0000259" key="5">
    <source>
        <dbReference type="Pfam" id="PF00496"/>
    </source>
</evidence>
<evidence type="ECO:0000256" key="2">
    <source>
        <dbReference type="ARBA" id="ARBA00005695"/>
    </source>
</evidence>
<dbReference type="GO" id="GO:0042884">
    <property type="term" value="P:microcin transport"/>
    <property type="evidence" value="ECO:0007669"/>
    <property type="project" value="TreeGrafter"/>
</dbReference>
<accession>A0A8E3ASF8</accession>
<dbReference type="CDD" id="cd08497">
    <property type="entry name" value="MbnE-like"/>
    <property type="match status" value="1"/>
</dbReference>
<dbReference type="InterPro" id="IPR039424">
    <property type="entry name" value="SBP_5"/>
</dbReference>
<reference evidence="6 7" key="1">
    <citation type="submission" date="2018-04" db="EMBL/GenBank/DDBJ databases">
        <title>Genomic Encyclopedia of Archaeal and Bacterial Type Strains, Phase II (KMG-II): from individual species to whole genera.</title>
        <authorList>
            <person name="Goeker M."/>
        </authorList>
    </citation>
    <scope>NUCLEOTIDE SEQUENCE [LARGE SCALE GENOMIC DNA]</scope>
    <source>
        <strain evidence="6 7">DSM 19783</strain>
    </source>
</reference>
<evidence type="ECO:0000256" key="1">
    <source>
        <dbReference type="ARBA" id="ARBA00004418"/>
    </source>
</evidence>
<evidence type="ECO:0000256" key="4">
    <source>
        <dbReference type="SAM" id="SignalP"/>
    </source>
</evidence>
<comment type="caution">
    <text evidence="6">The sequence shown here is derived from an EMBL/GenBank/DDBJ whole genome shotgun (WGS) entry which is preliminary data.</text>
</comment>
<dbReference type="PIRSF" id="PIRSF002741">
    <property type="entry name" value="MppA"/>
    <property type="match status" value="1"/>
</dbReference>
<feature type="signal peptide" evidence="4">
    <location>
        <begin position="1"/>
        <end position="27"/>
    </location>
</feature>
<dbReference type="GO" id="GO:0043190">
    <property type="term" value="C:ATP-binding cassette (ABC) transporter complex"/>
    <property type="evidence" value="ECO:0007669"/>
    <property type="project" value="InterPro"/>
</dbReference>
<dbReference type="AlphaFoldDB" id="A0A8E3ASF8"/>
<feature type="domain" description="Solute-binding protein family 5" evidence="5">
    <location>
        <begin position="109"/>
        <end position="514"/>
    </location>
</feature>
<dbReference type="EMBL" id="QAYC01000001">
    <property type="protein sequence ID" value="PTW52127.1"/>
    <property type="molecule type" value="Genomic_DNA"/>
</dbReference>
<proteinExistence type="inferred from homology"/>
<gene>
    <name evidence="6" type="ORF">C8N38_101432</name>
</gene>
<dbReference type="GO" id="GO:0030288">
    <property type="term" value="C:outer membrane-bounded periplasmic space"/>
    <property type="evidence" value="ECO:0007669"/>
    <property type="project" value="TreeGrafter"/>
</dbReference>
<dbReference type="InterPro" id="IPR030678">
    <property type="entry name" value="Peptide/Ni-bd"/>
</dbReference>
<dbReference type="GO" id="GO:0015833">
    <property type="term" value="P:peptide transport"/>
    <property type="evidence" value="ECO:0007669"/>
    <property type="project" value="TreeGrafter"/>
</dbReference>
<dbReference type="Proteomes" id="UP000244037">
    <property type="component" value="Unassembled WGS sequence"/>
</dbReference>
<evidence type="ECO:0000256" key="3">
    <source>
        <dbReference type="ARBA" id="ARBA00022729"/>
    </source>
</evidence>
<evidence type="ECO:0000313" key="7">
    <source>
        <dbReference type="Proteomes" id="UP000244037"/>
    </source>
</evidence>
<sequence length="610" mass="67103">MTGTPLRAARVAGAALGMILSAGLGLADVPAPAPAHGIAMYGAPALPPDFVALPYANPDAPKGGRIVLGETGSFDSLNPFLLKGTAPWALGHESFESLLGRSWDEPFTLYGLLAETVTTGPKRDWVEFTLRPEARFSDGSPVTVEDVLWSVETLGTLGHPRYRNGYEKIARAEAVGPRSVRFTFDAPDRELPLILGLRPILKKAQWEGRDFARSGLEAPIGSGPYVVSEVEPGRFVSLRRNPDYWGRDLPFNRGQHNFDEIRHDYYADGAALFAAFTAGEVDIYRETNDARWQSAYDFPAVRDGRIVKAEIPHHRPSGISGLAMNTRRPIFADWRVRDAMMLAFNFEFINQTLTGGTQPRIASYFSNSELGMRPGPAQGKVRDLLEPFADSLLPGALDGYALPVSDGRPQNRRNLRAALARLAEAGWTVGPGGRLRNADGAPFRFEILLVQGASDSERIVTLFADALHRMGIDVRVTQVDTAQYVQRTASYDFDMTVYARALSLSPGNEQWLYWGSAGVTEPGTGNWMGIDSPAAEAMIRTLLNATDRDDFIAATRALDRVLTTGRYVIPIWYAPSSHLAHAARLHYPETIPIYGDWVGFLPDVWWSEEN</sequence>
<comment type="subcellular location">
    <subcellularLocation>
        <location evidence="1">Periplasm</location>
    </subcellularLocation>
</comment>
<keyword evidence="7" id="KW-1185">Reference proteome</keyword>
<dbReference type="OrthoDB" id="9803988at2"/>
<dbReference type="SUPFAM" id="SSF53850">
    <property type="entry name" value="Periplasmic binding protein-like II"/>
    <property type="match status" value="1"/>
</dbReference>
<keyword evidence="3 4" id="KW-0732">Signal</keyword>
<dbReference type="PANTHER" id="PTHR30290:SF64">
    <property type="entry name" value="ABC TRANSPORTER PERIPLASMIC BINDING PROTEIN"/>
    <property type="match status" value="1"/>
</dbReference>
<dbReference type="InterPro" id="IPR000914">
    <property type="entry name" value="SBP_5_dom"/>
</dbReference>
<protein>
    <submittedName>
        <fullName evidence="6">Peptide/nickel transport system substrate-binding protein</fullName>
    </submittedName>
</protein>
<feature type="chain" id="PRO_5034915578" evidence="4">
    <location>
        <begin position="28"/>
        <end position="610"/>
    </location>
</feature>
<dbReference type="Gene3D" id="3.10.105.10">
    <property type="entry name" value="Dipeptide-binding Protein, Domain 3"/>
    <property type="match status" value="1"/>
</dbReference>
<dbReference type="PANTHER" id="PTHR30290">
    <property type="entry name" value="PERIPLASMIC BINDING COMPONENT OF ABC TRANSPORTER"/>
    <property type="match status" value="1"/>
</dbReference>